<organism evidence="8 9">
    <name type="scientific">Anoxynatronum buryatiense</name>
    <dbReference type="NCBI Taxonomy" id="489973"/>
    <lineage>
        <taxon>Bacteria</taxon>
        <taxon>Bacillati</taxon>
        <taxon>Bacillota</taxon>
        <taxon>Clostridia</taxon>
        <taxon>Eubacteriales</taxon>
        <taxon>Clostridiaceae</taxon>
        <taxon>Anoxynatronum</taxon>
    </lineage>
</organism>
<feature type="transmembrane region" description="Helical" evidence="6">
    <location>
        <begin position="86"/>
        <end position="102"/>
    </location>
</feature>
<evidence type="ECO:0000313" key="8">
    <source>
        <dbReference type="EMBL" id="SMP45641.1"/>
    </source>
</evidence>
<evidence type="ECO:0000256" key="4">
    <source>
        <dbReference type="ARBA" id="ARBA00022989"/>
    </source>
</evidence>
<proteinExistence type="predicted"/>
<name>A0AA45WU11_9CLOT</name>
<evidence type="ECO:0000259" key="7">
    <source>
        <dbReference type="PROSITE" id="PS50850"/>
    </source>
</evidence>
<evidence type="ECO:0000256" key="3">
    <source>
        <dbReference type="ARBA" id="ARBA00022692"/>
    </source>
</evidence>
<dbReference type="InterPro" id="IPR051337">
    <property type="entry name" value="OPA_Antiporter"/>
</dbReference>
<feature type="transmembrane region" description="Helical" evidence="6">
    <location>
        <begin position="59"/>
        <end position="79"/>
    </location>
</feature>
<feature type="domain" description="Major facilitator superfamily (MFS) profile" evidence="7">
    <location>
        <begin position="21"/>
        <end position="421"/>
    </location>
</feature>
<dbReference type="CDD" id="cd06174">
    <property type="entry name" value="MFS"/>
    <property type="match status" value="1"/>
</dbReference>
<dbReference type="InterPro" id="IPR036259">
    <property type="entry name" value="MFS_trans_sf"/>
</dbReference>
<protein>
    <submittedName>
        <fullName evidence="8">Major Facilitator Superfamily protein</fullName>
    </submittedName>
</protein>
<feature type="transmembrane region" description="Helical" evidence="6">
    <location>
        <begin position="327"/>
        <end position="351"/>
    </location>
</feature>
<comment type="caution">
    <text evidence="8">The sequence shown here is derived from an EMBL/GenBank/DDBJ whole genome shotgun (WGS) entry which is preliminary data.</text>
</comment>
<comment type="subcellular location">
    <subcellularLocation>
        <location evidence="1">Cell membrane</location>
        <topology evidence="1">Multi-pass membrane protein</topology>
    </subcellularLocation>
</comment>
<dbReference type="Pfam" id="PF07690">
    <property type="entry name" value="MFS_1"/>
    <property type="match status" value="1"/>
</dbReference>
<feature type="transmembrane region" description="Helical" evidence="6">
    <location>
        <begin position="272"/>
        <end position="291"/>
    </location>
</feature>
<sequence>MSINDVTVKLNEKNPFRWVMLMFIFLFYFTILGFTNQTFNILLATITEDMGWTATQRTAIAGAMSSGMIWFVFAAGTMLDRFSVKKILGSAVLLSAVLIFIRGRAENFTIWFAIMFLFGVASAFYMPACTKMIGLWFDSKELPFANGVLTAASPIGQLTANLLGVRIMYALGGWETLYTLMGTGIVLIVFFFFIIAKDRKSEDAALTSTIMENADLSFWKNIGGILKVPMVWVYCIANMFFLGSIYAGGALGQVVYQTDPRWMLDRAVSGRIPAANNMASMVAYIVVPLIIAKVGSKHYRKAAIVAGFLAPVCFMIGIRSFDIRVAFTTYALAGVLYGAIVPASKVLMLQLPEVRGQRAGTALGVYVTIERIGITAMISLLGGMIAANPDTMANSLANFFTLQFVAPILIIIGGLVERRRANTVVTATAEAKATAN</sequence>
<evidence type="ECO:0000256" key="6">
    <source>
        <dbReference type="SAM" id="Phobius"/>
    </source>
</evidence>
<keyword evidence="5 6" id="KW-0472">Membrane</keyword>
<dbReference type="PROSITE" id="PS50850">
    <property type="entry name" value="MFS"/>
    <property type="match status" value="1"/>
</dbReference>
<feature type="transmembrane region" description="Helical" evidence="6">
    <location>
        <begin position="399"/>
        <end position="416"/>
    </location>
</feature>
<evidence type="ECO:0000313" key="9">
    <source>
        <dbReference type="Proteomes" id="UP001158066"/>
    </source>
</evidence>
<feature type="transmembrane region" description="Helical" evidence="6">
    <location>
        <begin position="18"/>
        <end position="39"/>
    </location>
</feature>
<evidence type="ECO:0000256" key="5">
    <source>
        <dbReference type="ARBA" id="ARBA00023136"/>
    </source>
</evidence>
<dbReference type="InterPro" id="IPR011701">
    <property type="entry name" value="MFS"/>
</dbReference>
<dbReference type="Gene3D" id="1.20.1250.20">
    <property type="entry name" value="MFS general substrate transporter like domains"/>
    <property type="match status" value="1"/>
</dbReference>
<gene>
    <name evidence="8" type="ORF">SAMN06296020_102336</name>
</gene>
<feature type="transmembrane region" description="Helical" evidence="6">
    <location>
        <begin position="231"/>
        <end position="252"/>
    </location>
</feature>
<feature type="transmembrane region" description="Helical" evidence="6">
    <location>
        <begin position="177"/>
        <end position="196"/>
    </location>
</feature>
<keyword evidence="3 6" id="KW-0812">Transmembrane</keyword>
<dbReference type="AlphaFoldDB" id="A0AA45WU11"/>
<accession>A0AA45WU11</accession>
<evidence type="ECO:0000256" key="2">
    <source>
        <dbReference type="ARBA" id="ARBA00022448"/>
    </source>
</evidence>
<dbReference type="PANTHER" id="PTHR43826:SF3">
    <property type="entry name" value="GLUCOSE-6-PHOSPHATE EXCHANGER SLC37A4"/>
    <property type="match status" value="1"/>
</dbReference>
<dbReference type="GO" id="GO:0035435">
    <property type="term" value="P:phosphate ion transmembrane transport"/>
    <property type="evidence" value="ECO:0007669"/>
    <property type="project" value="TreeGrafter"/>
</dbReference>
<dbReference type="EMBL" id="FXUF01000002">
    <property type="protein sequence ID" value="SMP45641.1"/>
    <property type="molecule type" value="Genomic_DNA"/>
</dbReference>
<dbReference type="InterPro" id="IPR020846">
    <property type="entry name" value="MFS_dom"/>
</dbReference>
<keyword evidence="2" id="KW-0813">Transport</keyword>
<reference evidence="8" key="1">
    <citation type="submission" date="2017-05" db="EMBL/GenBank/DDBJ databases">
        <authorList>
            <person name="Varghese N."/>
            <person name="Submissions S."/>
        </authorList>
    </citation>
    <scope>NUCLEOTIDE SEQUENCE</scope>
    <source>
        <strain evidence="8">Su22</strain>
    </source>
</reference>
<dbReference type="GO" id="GO:0061513">
    <property type="term" value="F:glucose 6-phosphate:phosphate antiporter activity"/>
    <property type="evidence" value="ECO:0007669"/>
    <property type="project" value="TreeGrafter"/>
</dbReference>
<evidence type="ECO:0000256" key="1">
    <source>
        <dbReference type="ARBA" id="ARBA00004651"/>
    </source>
</evidence>
<keyword evidence="4 6" id="KW-1133">Transmembrane helix</keyword>
<keyword evidence="9" id="KW-1185">Reference proteome</keyword>
<feature type="transmembrane region" description="Helical" evidence="6">
    <location>
        <begin position="363"/>
        <end position="387"/>
    </location>
</feature>
<dbReference type="SUPFAM" id="SSF103473">
    <property type="entry name" value="MFS general substrate transporter"/>
    <property type="match status" value="1"/>
</dbReference>
<dbReference type="GO" id="GO:0005886">
    <property type="term" value="C:plasma membrane"/>
    <property type="evidence" value="ECO:0007669"/>
    <property type="project" value="UniProtKB-SubCell"/>
</dbReference>
<feature type="transmembrane region" description="Helical" evidence="6">
    <location>
        <begin position="108"/>
        <end position="126"/>
    </location>
</feature>
<dbReference type="PANTHER" id="PTHR43826">
    <property type="entry name" value="GLUCOSE-6-PHOSPHATE EXCHANGER SLC37A4"/>
    <property type="match status" value="1"/>
</dbReference>
<dbReference type="Proteomes" id="UP001158066">
    <property type="component" value="Unassembled WGS sequence"/>
</dbReference>
<feature type="transmembrane region" description="Helical" evidence="6">
    <location>
        <begin position="303"/>
        <end position="321"/>
    </location>
</feature>